<feature type="binding site" evidence="3">
    <location>
        <begin position="120"/>
        <end position="124"/>
    </location>
    <ligand>
        <name>substrate</name>
    </ligand>
</feature>
<dbReference type="RefSeq" id="WP_010623184.1">
    <property type="nucleotide sequence ID" value="NZ_AZGF01000036.1"/>
</dbReference>
<feature type="active site" description="Proton donor/acceptor" evidence="2">
    <location>
        <position position="15"/>
    </location>
</feature>
<dbReference type="InterPro" id="IPR006439">
    <property type="entry name" value="HAD-SF_hydro_IA"/>
</dbReference>
<dbReference type="CDD" id="cd02598">
    <property type="entry name" value="HAD_BPGM"/>
    <property type="match status" value="1"/>
</dbReference>
<keyword evidence="7" id="KW-1185">Reference proteome</keyword>
<feature type="binding site" evidence="3">
    <location>
        <position position="29"/>
    </location>
    <ligand>
        <name>substrate</name>
    </ligand>
</feature>
<dbReference type="InterPro" id="IPR010976">
    <property type="entry name" value="B-phosphoglucomutase_hydrolase"/>
</dbReference>
<dbReference type="AlphaFoldDB" id="A0A0R1W2H9"/>
<dbReference type="PRINTS" id="PR00413">
    <property type="entry name" value="HADHALOGNASE"/>
</dbReference>
<evidence type="ECO:0000256" key="3">
    <source>
        <dbReference type="PIRSR" id="PIRSR610972-2"/>
    </source>
</evidence>
<feature type="binding site" evidence="3">
    <location>
        <position position="82"/>
    </location>
    <ligand>
        <name>substrate</name>
    </ligand>
</feature>
<feature type="binding site" evidence="3">
    <location>
        <begin position="48"/>
        <end position="53"/>
    </location>
    <ligand>
        <name>substrate</name>
    </ligand>
</feature>
<feature type="site" description="Important for catalytic activity and assists the phosphoryl transfer reaction to Asp8 by balancing charge and orienting the reacting groups" evidence="5">
    <location>
        <position position="151"/>
    </location>
</feature>
<dbReference type="NCBIfam" id="TIGR01509">
    <property type="entry name" value="HAD-SF-IA-v3"/>
    <property type="match status" value="1"/>
</dbReference>
<feature type="binding site" evidence="3">
    <location>
        <begin position="13"/>
        <end position="15"/>
    </location>
    <ligand>
        <name>substrate</name>
    </ligand>
</feature>
<accession>A0A0R1W2H9</accession>
<dbReference type="EMBL" id="AZGF01000036">
    <property type="protein sequence ID" value="KRM09753.1"/>
    <property type="molecule type" value="Genomic_DNA"/>
</dbReference>
<feature type="binding site" evidence="3">
    <location>
        <position position="151"/>
    </location>
    <ligand>
        <name>substrate</name>
    </ligand>
</feature>
<feature type="binding site" evidence="3">
    <location>
        <position position="56"/>
    </location>
    <ligand>
        <name>substrate</name>
    </ligand>
</feature>
<dbReference type="SFLD" id="SFLDS00003">
    <property type="entry name" value="Haloacid_Dehalogenase"/>
    <property type="match status" value="1"/>
</dbReference>
<dbReference type="STRING" id="1423807.FD16_GL001582"/>
<comment type="caution">
    <text evidence="6">The sequence shown here is derived from an EMBL/GenBank/DDBJ whole genome shotgun (WGS) entry which is preliminary data.</text>
</comment>
<dbReference type="InterPro" id="IPR036412">
    <property type="entry name" value="HAD-like_sf"/>
</dbReference>
<evidence type="ECO:0000256" key="5">
    <source>
        <dbReference type="PIRSR" id="PIRSR610972-4"/>
    </source>
</evidence>
<sequence>MTKFNDIKGVVFDLDGVITDTARFHAQAWHALATELGVKWDDELASGLKGLSRMDSLELILKHGGIEAKYNDEEKQRYATEKNTNYKHLIQQLTPDDIYPGMKEFLNELKDGGYKMSLASASKNAPTILEHLELTDYFKKIVDPASLHRGKPDPEIFIKAAELIDLKPEECLGLEDAVAGIAGINAAHETSVGIGDSDVLTEADMVFSNTKNVTLENIKTNMEK</sequence>
<dbReference type="NCBIfam" id="TIGR01549">
    <property type="entry name" value="HAD-SF-IA-v1"/>
    <property type="match status" value="1"/>
</dbReference>
<evidence type="ECO:0000256" key="1">
    <source>
        <dbReference type="ARBA" id="ARBA00006171"/>
    </source>
</evidence>
<organism evidence="6 7">
    <name type="scientific">Paucilactobacillus suebicus DSM 5007 = KCTC 3549</name>
    <dbReference type="NCBI Taxonomy" id="1423807"/>
    <lineage>
        <taxon>Bacteria</taxon>
        <taxon>Bacillati</taxon>
        <taxon>Bacillota</taxon>
        <taxon>Bacilli</taxon>
        <taxon>Lactobacillales</taxon>
        <taxon>Lactobacillaceae</taxon>
        <taxon>Paucilactobacillus</taxon>
    </lineage>
</organism>
<dbReference type="Pfam" id="PF00702">
    <property type="entry name" value="Hydrolase"/>
    <property type="match status" value="1"/>
</dbReference>
<dbReference type="SFLD" id="SFLDF00046">
    <property type="entry name" value="beta-phosphoglucomutase"/>
    <property type="match status" value="1"/>
</dbReference>
<feature type="binding site" evidence="4">
    <location>
        <position position="175"/>
    </location>
    <ligand>
        <name>Mg(2+)</name>
        <dbReference type="ChEBI" id="CHEBI:18420"/>
    </ligand>
</feature>
<dbReference type="Gene3D" id="1.10.150.240">
    <property type="entry name" value="Putative phosphatase, domain 2"/>
    <property type="match status" value="1"/>
</dbReference>
<comment type="similarity">
    <text evidence="1">Belongs to the HAD-like hydrolase superfamily. CbbY/CbbZ/Gph/YieH family.</text>
</comment>
<dbReference type="OrthoDB" id="9797743at2"/>
<evidence type="ECO:0000256" key="4">
    <source>
        <dbReference type="PIRSR" id="PIRSR610972-3"/>
    </source>
</evidence>
<dbReference type="Proteomes" id="UP000051820">
    <property type="component" value="Unassembled WGS sequence"/>
</dbReference>
<proteinExistence type="inferred from homology"/>
<evidence type="ECO:0000256" key="2">
    <source>
        <dbReference type="PIRSR" id="PIRSR610972-1"/>
    </source>
</evidence>
<keyword evidence="4" id="KW-0479">Metal-binding</keyword>
<dbReference type="SFLD" id="SFLDG01129">
    <property type="entry name" value="C1.5:_HAD__Beta-PGM__Phosphata"/>
    <property type="match status" value="1"/>
</dbReference>
<dbReference type="SUPFAM" id="SSF56784">
    <property type="entry name" value="HAD-like"/>
    <property type="match status" value="1"/>
</dbReference>
<comment type="cofactor">
    <cofactor evidence="4">
        <name>Mg(2+)</name>
        <dbReference type="ChEBI" id="CHEBI:18420"/>
    </cofactor>
    <text evidence="4">Binds 2 magnesium ions per subunit.</text>
</comment>
<dbReference type="PATRIC" id="fig|1423807.3.peg.1621"/>
<reference evidence="6 7" key="1">
    <citation type="journal article" date="2015" name="Genome Announc.">
        <title>Expanding the biotechnology potential of lactobacilli through comparative genomics of 213 strains and associated genera.</title>
        <authorList>
            <person name="Sun Z."/>
            <person name="Harris H.M."/>
            <person name="McCann A."/>
            <person name="Guo C."/>
            <person name="Argimon S."/>
            <person name="Zhang W."/>
            <person name="Yang X."/>
            <person name="Jeffery I.B."/>
            <person name="Cooney J.C."/>
            <person name="Kagawa T.F."/>
            <person name="Liu W."/>
            <person name="Song Y."/>
            <person name="Salvetti E."/>
            <person name="Wrobel A."/>
            <person name="Rasinkangas P."/>
            <person name="Parkhill J."/>
            <person name="Rea M.C."/>
            <person name="O'Sullivan O."/>
            <person name="Ritari J."/>
            <person name="Douillard F.P."/>
            <person name="Paul Ross R."/>
            <person name="Yang R."/>
            <person name="Briner A.E."/>
            <person name="Felis G.E."/>
            <person name="de Vos W.M."/>
            <person name="Barrangou R."/>
            <person name="Klaenhammer T.R."/>
            <person name="Caufield P.W."/>
            <person name="Cui Y."/>
            <person name="Zhang H."/>
            <person name="O'Toole P.W."/>
        </authorList>
    </citation>
    <scope>NUCLEOTIDE SEQUENCE [LARGE SCALE GENOMIC DNA]</scope>
    <source>
        <strain evidence="6 7">DSM 5007</strain>
    </source>
</reference>
<dbReference type="eggNOG" id="COG0637">
    <property type="taxonomic scope" value="Bacteria"/>
</dbReference>
<feature type="site" description="Important for catalytic activity and assists the phosphoryl transfer reaction to Asp8 by balancing charge and orienting the reacting groups" evidence="5">
    <location>
        <position position="120"/>
    </location>
</feature>
<dbReference type="SFLD" id="SFLDG01135">
    <property type="entry name" value="C1.5.6:_HAD__Beta-PGM__Phospha"/>
    <property type="match status" value="1"/>
</dbReference>
<dbReference type="PANTHER" id="PTHR18901:SF38">
    <property type="entry name" value="PSEUDOURIDINE-5'-PHOSPHATASE"/>
    <property type="match status" value="1"/>
</dbReference>
<dbReference type="InterPro" id="IPR023198">
    <property type="entry name" value="PGP-like_dom2"/>
</dbReference>
<feature type="binding site" evidence="4">
    <location>
        <position position="176"/>
    </location>
    <ligand>
        <name>Mg(2+)</name>
        <dbReference type="ChEBI" id="CHEBI:18420"/>
    </ligand>
</feature>
<evidence type="ECO:0000313" key="6">
    <source>
        <dbReference type="EMBL" id="KRM09753.1"/>
    </source>
</evidence>
<gene>
    <name evidence="6" type="ORF">FD16_GL001582</name>
</gene>
<dbReference type="GO" id="GO:0005975">
    <property type="term" value="P:carbohydrate metabolic process"/>
    <property type="evidence" value="ECO:0007669"/>
    <property type="project" value="InterPro"/>
</dbReference>
<dbReference type="PANTHER" id="PTHR18901">
    <property type="entry name" value="2-DEOXYGLUCOSE-6-PHOSPHATE PHOSPHATASE 2"/>
    <property type="match status" value="1"/>
</dbReference>
<dbReference type="InterPro" id="IPR023214">
    <property type="entry name" value="HAD_sf"/>
</dbReference>
<dbReference type="NCBIfam" id="TIGR02009">
    <property type="entry name" value="PGMB-YQAB-SF"/>
    <property type="match status" value="1"/>
</dbReference>
<name>A0A0R1W2H9_9LACO</name>
<dbReference type="GO" id="GO:0008801">
    <property type="term" value="F:beta-phosphoglucomutase activity"/>
    <property type="evidence" value="ECO:0007669"/>
    <property type="project" value="InterPro"/>
</dbReference>
<dbReference type="InterPro" id="IPR010972">
    <property type="entry name" value="Beta-PGM"/>
</dbReference>
<protein>
    <submittedName>
        <fullName evidence="6">Beta-phosphoglucomutase</fullName>
    </submittedName>
</protein>
<dbReference type="NCBIfam" id="TIGR01990">
    <property type="entry name" value="bPGM"/>
    <property type="match status" value="1"/>
</dbReference>
<feature type="binding site" evidence="4">
    <location>
        <position position="15"/>
    </location>
    <ligand>
        <name>Mg(2+)</name>
        <dbReference type="ChEBI" id="CHEBI:18420"/>
    </ligand>
</feature>
<keyword evidence="4" id="KW-0460">Magnesium</keyword>
<feature type="binding site" evidence="4">
    <location>
        <position position="13"/>
    </location>
    <ligand>
        <name>Mg(2+)</name>
        <dbReference type="ChEBI" id="CHEBI:18420"/>
    </ligand>
</feature>
<evidence type="ECO:0000313" key="7">
    <source>
        <dbReference type="Proteomes" id="UP000051820"/>
    </source>
</evidence>
<dbReference type="GO" id="GO:0000287">
    <property type="term" value="F:magnesium ion binding"/>
    <property type="evidence" value="ECO:0007669"/>
    <property type="project" value="InterPro"/>
</dbReference>
<feature type="active site" description="Nucleophile" evidence="2">
    <location>
        <position position="13"/>
    </location>
</feature>
<dbReference type="Gene3D" id="3.40.50.1000">
    <property type="entry name" value="HAD superfamily/HAD-like"/>
    <property type="match status" value="1"/>
</dbReference>